<organism evidence="1 2">
    <name type="scientific">Elysia crispata</name>
    <name type="common">lettuce slug</name>
    <dbReference type="NCBI Taxonomy" id="231223"/>
    <lineage>
        <taxon>Eukaryota</taxon>
        <taxon>Metazoa</taxon>
        <taxon>Spiralia</taxon>
        <taxon>Lophotrochozoa</taxon>
        <taxon>Mollusca</taxon>
        <taxon>Gastropoda</taxon>
        <taxon>Heterobranchia</taxon>
        <taxon>Euthyneura</taxon>
        <taxon>Panpulmonata</taxon>
        <taxon>Sacoglossa</taxon>
        <taxon>Placobranchoidea</taxon>
        <taxon>Plakobranchidae</taxon>
        <taxon>Elysia</taxon>
    </lineage>
</organism>
<dbReference type="Proteomes" id="UP001283361">
    <property type="component" value="Unassembled WGS sequence"/>
</dbReference>
<keyword evidence="2" id="KW-1185">Reference proteome</keyword>
<gene>
    <name evidence="1" type="ORF">RRG08_008836</name>
</gene>
<dbReference type="EMBL" id="JAWDGP010002405">
    <property type="protein sequence ID" value="KAK3783499.1"/>
    <property type="molecule type" value="Genomic_DNA"/>
</dbReference>
<evidence type="ECO:0000313" key="1">
    <source>
        <dbReference type="EMBL" id="KAK3783499.1"/>
    </source>
</evidence>
<protein>
    <submittedName>
        <fullName evidence="1">Uncharacterized protein</fullName>
    </submittedName>
</protein>
<evidence type="ECO:0000313" key="2">
    <source>
        <dbReference type="Proteomes" id="UP001283361"/>
    </source>
</evidence>
<comment type="caution">
    <text evidence="1">The sequence shown here is derived from an EMBL/GenBank/DDBJ whole genome shotgun (WGS) entry which is preliminary data.</text>
</comment>
<accession>A0AAE1A8X5</accession>
<name>A0AAE1A8X5_9GAST</name>
<proteinExistence type="predicted"/>
<dbReference type="AlphaFoldDB" id="A0AAE1A8X5"/>
<reference evidence="1" key="1">
    <citation type="journal article" date="2023" name="G3 (Bethesda)">
        <title>A reference genome for the long-term kleptoplast-retaining sea slug Elysia crispata morphotype clarki.</title>
        <authorList>
            <person name="Eastman K.E."/>
            <person name="Pendleton A.L."/>
            <person name="Shaikh M.A."/>
            <person name="Suttiyut T."/>
            <person name="Ogas R."/>
            <person name="Tomko P."/>
            <person name="Gavelis G."/>
            <person name="Widhalm J.R."/>
            <person name="Wisecaver J.H."/>
        </authorList>
    </citation>
    <scope>NUCLEOTIDE SEQUENCE</scope>
    <source>
        <strain evidence="1">ECLA1</strain>
    </source>
</reference>
<sequence length="101" mass="11631">MEADNVMTNERQTAVHIPTAKCMHSHFLETHIPQRFGSFWVQLRTYQFRLTKNSGKSLEEKDLCDNGVVDTSRFRLNLELCVVQGMVTSDNSVLILARVYL</sequence>